<evidence type="ECO:0000259" key="8">
    <source>
        <dbReference type="PROSITE" id="PS50109"/>
    </source>
</evidence>
<dbReference type="STRING" id="225849.swp_3095"/>
<dbReference type="Gene3D" id="6.10.340.10">
    <property type="match status" value="1"/>
</dbReference>
<dbReference type="SUPFAM" id="SSF55874">
    <property type="entry name" value="ATPase domain of HSP90 chaperone/DNA topoisomerase II/histidine kinase"/>
    <property type="match status" value="1"/>
</dbReference>
<dbReference type="InterPro" id="IPR036890">
    <property type="entry name" value="HATPase_C_sf"/>
</dbReference>
<dbReference type="PANTHER" id="PTHR43547">
    <property type="entry name" value="TWO-COMPONENT HISTIDINE KINASE"/>
    <property type="match status" value="1"/>
</dbReference>
<evidence type="ECO:0000256" key="6">
    <source>
        <dbReference type="ARBA" id="ARBA00022777"/>
    </source>
</evidence>
<evidence type="ECO:0000256" key="3">
    <source>
        <dbReference type="ARBA" id="ARBA00012438"/>
    </source>
</evidence>
<dbReference type="InterPro" id="IPR003660">
    <property type="entry name" value="HAMP_dom"/>
</dbReference>
<dbReference type="SUPFAM" id="SSF49344">
    <property type="entry name" value="CBD9-like"/>
    <property type="match status" value="1"/>
</dbReference>
<gene>
    <name evidence="10" type="ordered locus">swp_3095</name>
</gene>
<evidence type="ECO:0000259" key="9">
    <source>
        <dbReference type="PROSITE" id="PS50885"/>
    </source>
</evidence>
<dbReference type="Gene3D" id="2.60.40.1190">
    <property type="match status" value="1"/>
</dbReference>
<organism evidence="10 11">
    <name type="scientific">Shewanella piezotolerans (strain WP3 / JCM 13877)</name>
    <dbReference type="NCBI Taxonomy" id="225849"/>
    <lineage>
        <taxon>Bacteria</taxon>
        <taxon>Pseudomonadati</taxon>
        <taxon>Pseudomonadota</taxon>
        <taxon>Gammaproteobacteria</taxon>
        <taxon>Alteromonadales</taxon>
        <taxon>Shewanellaceae</taxon>
        <taxon>Shewanella</taxon>
    </lineage>
</organism>
<reference evidence="10 11" key="1">
    <citation type="journal article" date="2008" name="PLoS ONE">
        <title>Environmental adaptation: genomic analysis of the piezotolerant and psychrotolerant deep-sea iron reducing bacterium Shewanella piezotolerans WP3.</title>
        <authorList>
            <person name="Wang F."/>
            <person name="Wang J."/>
            <person name="Jian H."/>
            <person name="Zhang B."/>
            <person name="Li S."/>
            <person name="Wang F."/>
            <person name="Zeng X."/>
            <person name="Gao L."/>
            <person name="Bartlett D.H."/>
            <person name="Yu J."/>
            <person name="Hu S."/>
            <person name="Xiao X."/>
        </authorList>
    </citation>
    <scope>NUCLEOTIDE SEQUENCE [LARGE SCALE GENOMIC DNA]</scope>
    <source>
        <strain evidence="11">WP3 / JCM 13877</strain>
    </source>
</reference>
<dbReference type="Gene3D" id="1.10.287.130">
    <property type="match status" value="1"/>
</dbReference>
<dbReference type="InterPro" id="IPR005467">
    <property type="entry name" value="His_kinase_dom"/>
</dbReference>
<dbReference type="AlphaFoldDB" id="B8CPU7"/>
<dbReference type="GO" id="GO:0000155">
    <property type="term" value="F:phosphorelay sensor kinase activity"/>
    <property type="evidence" value="ECO:0007669"/>
    <property type="project" value="InterPro"/>
</dbReference>
<feature type="transmembrane region" description="Helical" evidence="7">
    <location>
        <begin position="29"/>
        <end position="48"/>
    </location>
</feature>
<sequence>MYRYRLRHGLPLGCSELMFNLPIGLRAKVAVLSLFLLCLPWLGYQYVWEMEKYLRLGQEKTLEGTTQALATALHERPRLFDSQASFLTQVEQGRDLYAYPLAGPIQLDGKLGDWQPYRHRALHYGEDYQIYKRDQATPLAIDFTHMVGKYAGYLYGFFEVTDPQVIYRGKNSLSIDRNDHIAIATLAPDGQFRRYIIATTKDGWISAFELPEDPALTTPVTPEVKIQGKWLKTAKGYNVELRIPLSMVGSKLGFAIYDVNNRNTRQLDAIVGTSAIDDVNKLGTVLVPSPEIESIIKGMAHNSSRIWVVDKHGRVLAKSGDIHSDNSVWSRSTIENEGKSSWDRFKQQYLYPLYYKILTTPPKDFVDSLQDSTVLQGSHISKALQGKQGSTWRLTPDSKAVVLAAASPIWIDDKVMGVVIAEETTHGIRTLRNKALEKLFNVILTIMSMGTLALFFFASNISSRIRKLRDEAEEAIDNQGRIKKSIQGSKVRDEIGDLSRSFASIVSRLGQYTHYLENMSSRLSHELRTPVAVVRSSLEHLSLQTLNPDSRKYVDRAQEGVNRLNMILSNMSEATRLEESLTHAEKSLFPLDKVVSGCMQGYQLTYPSQRFNTDIEPQTILVEGVPEYIAQLMDKLIANALEFSHADSAIEVSLVVQSKSALLTVANYGTPLPENMSEQIFESMVSVRAQKAQDKPHLGLGLYIARLISLFHKGKISAQNRVNDQGAVSGVEIVIQLPISKEKPV</sequence>
<name>B8CPU7_SHEPW</name>
<evidence type="ECO:0000313" key="11">
    <source>
        <dbReference type="Proteomes" id="UP000000753"/>
    </source>
</evidence>
<evidence type="ECO:0000313" key="10">
    <source>
        <dbReference type="EMBL" id="ACJ29810.1"/>
    </source>
</evidence>
<dbReference type="KEGG" id="swp:swp_3095"/>
<dbReference type="SMART" id="SM00388">
    <property type="entry name" value="HisKA"/>
    <property type="match status" value="1"/>
</dbReference>
<dbReference type="NCBIfam" id="TIGR03785">
    <property type="entry name" value="marine_sort_HK"/>
    <property type="match status" value="1"/>
</dbReference>
<keyword evidence="10" id="KW-0547">Nucleotide-binding</keyword>
<keyword evidence="4" id="KW-0597">Phosphoprotein</keyword>
<dbReference type="SUPFAM" id="SSF47384">
    <property type="entry name" value="Homodimeric domain of signal transducing histidine kinase"/>
    <property type="match status" value="1"/>
</dbReference>
<dbReference type="CDD" id="cd00075">
    <property type="entry name" value="HATPase"/>
    <property type="match status" value="1"/>
</dbReference>
<dbReference type="CDD" id="cd09622">
    <property type="entry name" value="CBM9_like_HisKa"/>
    <property type="match status" value="1"/>
</dbReference>
<keyword evidence="6 10" id="KW-0418">Kinase</keyword>
<dbReference type="GO" id="GO:0005524">
    <property type="term" value="F:ATP binding"/>
    <property type="evidence" value="ECO:0007669"/>
    <property type="project" value="UniProtKB-KW"/>
</dbReference>
<feature type="transmembrane region" description="Helical" evidence="7">
    <location>
        <begin position="439"/>
        <end position="458"/>
    </location>
</feature>
<feature type="domain" description="Histidine kinase" evidence="8">
    <location>
        <begin position="522"/>
        <end position="741"/>
    </location>
</feature>
<dbReference type="PROSITE" id="PS50885">
    <property type="entry name" value="HAMP"/>
    <property type="match status" value="1"/>
</dbReference>
<keyword evidence="11" id="KW-1185">Reference proteome</keyword>
<dbReference type="Proteomes" id="UP000000753">
    <property type="component" value="Chromosome"/>
</dbReference>
<dbReference type="CDD" id="cd00082">
    <property type="entry name" value="HisKA"/>
    <property type="match status" value="1"/>
</dbReference>
<dbReference type="EMBL" id="CP000472">
    <property type="protein sequence ID" value="ACJ29810.1"/>
    <property type="molecule type" value="Genomic_DNA"/>
</dbReference>
<protein>
    <recommendedName>
        <fullName evidence="3">histidine kinase</fullName>
        <ecNumber evidence="3">2.7.13.3</ecNumber>
    </recommendedName>
</protein>
<dbReference type="GO" id="GO:0016020">
    <property type="term" value="C:membrane"/>
    <property type="evidence" value="ECO:0007669"/>
    <property type="project" value="UniProtKB-SubCell"/>
</dbReference>
<dbReference type="InterPro" id="IPR022510">
    <property type="entry name" value="Sortase_His-kinase"/>
</dbReference>
<dbReference type="Pfam" id="PF00512">
    <property type="entry name" value="HisKA"/>
    <property type="match status" value="1"/>
</dbReference>
<evidence type="ECO:0000256" key="2">
    <source>
        <dbReference type="ARBA" id="ARBA00004370"/>
    </source>
</evidence>
<evidence type="ECO:0000256" key="4">
    <source>
        <dbReference type="ARBA" id="ARBA00022553"/>
    </source>
</evidence>
<comment type="subcellular location">
    <subcellularLocation>
        <location evidence="2">Membrane</location>
    </subcellularLocation>
</comment>
<evidence type="ECO:0000256" key="5">
    <source>
        <dbReference type="ARBA" id="ARBA00022679"/>
    </source>
</evidence>
<keyword evidence="7" id="KW-1133">Transmembrane helix</keyword>
<accession>B8CPU7</accession>
<feature type="domain" description="HAMP" evidence="9">
    <location>
        <begin position="459"/>
        <end position="514"/>
    </location>
</feature>
<dbReference type="HOGENOM" id="CLU_382958_0_0_6"/>
<evidence type="ECO:0000256" key="1">
    <source>
        <dbReference type="ARBA" id="ARBA00000085"/>
    </source>
</evidence>
<keyword evidence="5" id="KW-0808">Transferase</keyword>
<dbReference type="Gene3D" id="3.30.565.10">
    <property type="entry name" value="Histidine kinase-like ATPase, C-terminal domain"/>
    <property type="match status" value="1"/>
</dbReference>
<proteinExistence type="predicted"/>
<dbReference type="SMART" id="SM00387">
    <property type="entry name" value="HATPase_c"/>
    <property type="match status" value="1"/>
</dbReference>
<keyword evidence="7" id="KW-0812">Transmembrane</keyword>
<dbReference type="eggNOG" id="COG2205">
    <property type="taxonomic scope" value="Bacteria"/>
</dbReference>
<comment type="catalytic activity">
    <reaction evidence="1">
        <text>ATP + protein L-histidine = ADP + protein N-phospho-L-histidine.</text>
        <dbReference type="EC" id="2.7.13.3"/>
    </reaction>
</comment>
<dbReference type="PANTHER" id="PTHR43547:SF2">
    <property type="entry name" value="HYBRID SIGNAL TRANSDUCTION HISTIDINE KINASE C"/>
    <property type="match status" value="1"/>
</dbReference>
<dbReference type="InterPro" id="IPR003661">
    <property type="entry name" value="HisK_dim/P_dom"/>
</dbReference>
<evidence type="ECO:0000256" key="7">
    <source>
        <dbReference type="SAM" id="Phobius"/>
    </source>
</evidence>
<dbReference type="Pfam" id="PF02518">
    <property type="entry name" value="HATPase_c"/>
    <property type="match status" value="1"/>
</dbReference>
<dbReference type="PROSITE" id="PS50109">
    <property type="entry name" value="HIS_KIN"/>
    <property type="match status" value="1"/>
</dbReference>
<dbReference type="InterPro" id="IPR036097">
    <property type="entry name" value="HisK_dim/P_sf"/>
</dbReference>
<keyword evidence="7" id="KW-0472">Membrane</keyword>
<keyword evidence="10" id="KW-0067">ATP-binding</keyword>
<dbReference type="InterPro" id="IPR003594">
    <property type="entry name" value="HATPase_dom"/>
</dbReference>
<dbReference type="EC" id="2.7.13.3" evidence="3"/>